<evidence type="ECO:0000256" key="2">
    <source>
        <dbReference type="ARBA" id="ARBA00022803"/>
    </source>
</evidence>
<evidence type="ECO:0000259" key="5">
    <source>
        <dbReference type="Pfam" id="PF10516"/>
    </source>
</evidence>
<reference evidence="6 7" key="1">
    <citation type="submission" date="2023-03" db="EMBL/GenBank/DDBJ databases">
        <title>Mating type loci evolution in Malassezia.</title>
        <authorList>
            <person name="Coelho M.A."/>
        </authorList>
    </citation>
    <scope>NUCLEOTIDE SEQUENCE [LARGE SCALE GENOMIC DNA]</scope>
    <source>
        <strain evidence="6 7">CBS 13387</strain>
    </source>
</reference>
<feature type="region of interest" description="Disordered" evidence="4">
    <location>
        <begin position="376"/>
        <end position="403"/>
    </location>
</feature>
<dbReference type="PANTHER" id="PTHR15081:SF1">
    <property type="entry name" value="NUCLEAR AUTOANTIGENIC SPERM PROTEIN"/>
    <property type="match status" value="1"/>
</dbReference>
<sequence>MSSKEVSQSARLTSEQPAVVAPELTDGSGAPIPQADQDAKTGPEMVGEEDPTNDTVKNAPELAPILHIYGRALLEHAISVSGALGGGGTIGSTEDAEPTTAPEDVNGACHEDEMRGDDNGVNEQNASARKRKVSDEGNSGADKEEEEEDDDDLGIAFTVLDLSRVIFERILNGSLTQESHQGSKGKGTFKPELHLVTGETWSKREIESELAEVRNDLGDIGLETENFEQASDDYEASLDILKNLLPPYSRRVSDGHLRLGLALEFHPDVEQRKHAKTHIEQAANVLRRRLVQLERVRLHEDKKPSDESANDHLWDLDEDQLHREKKDIEEMLKDLELKLDELAANPSTVLKGDGKPVNPELEKAIKEAFLGATESLTSDSELHAPPTDKPVNDLSARVKRKKH</sequence>
<dbReference type="InterPro" id="IPR019544">
    <property type="entry name" value="Tetratricopeptide_SHNi-TPR_dom"/>
</dbReference>
<dbReference type="Gene3D" id="1.25.40.10">
    <property type="entry name" value="Tetratricopeptide repeat domain"/>
    <property type="match status" value="1"/>
</dbReference>
<protein>
    <recommendedName>
        <fullName evidence="5">Tetratricopeptide SHNi-TPR domain-containing protein</fullName>
    </recommendedName>
</protein>
<accession>A0AAJ5Z106</accession>
<evidence type="ECO:0000256" key="3">
    <source>
        <dbReference type="SAM" id="Coils"/>
    </source>
</evidence>
<feature type="region of interest" description="Disordered" evidence="4">
    <location>
        <begin position="89"/>
        <end position="150"/>
    </location>
</feature>
<dbReference type="InterPro" id="IPR051730">
    <property type="entry name" value="NASP-like"/>
</dbReference>
<evidence type="ECO:0000256" key="4">
    <source>
        <dbReference type="SAM" id="MobiDB-lite"/>
    </source>
</evidence>
<evidence type="ECO:0000313" key="6">
    <source>
        <dbReference type="EMBL" id="WFD14973.1"/>
    </source>
</evidence>
<name>A0AAJ5Z106_9BASI</name>
<feature type="region of interest" description="Disordered" evidence="4">
    <location>
        <begin position="1"/>
        <end position="58"/>
    </location>
</feature>
<dbReference type="GO" id="GO:0034080">
    <property type="term" value="P:CENP-A containing chromatin assembly"/>
    <property type="evidence" value="ECO:0007669"/>
    <property type="project" value="TreeGrafter"/>
</dbReference>
<organism evidence="6 7">
    <name type="scientific">Malassezia arunalokei</name>
    <dbReference type="NCBI Taxonomy" id="1514897"/>
    <lineage>
        <taxon>Eukaryota</taxon>
        <taxon>Fungi</taxon>
        <taxon>Dikarya</taxon>
        <taxon>Basidiomycota</taxon>
        <taxon>Ustilaginomycotina</taxon>
        <taxon>Malasseziomycetes</taxon>
        <taxon>Malasseziales</taxon>
        <taxon>Malasseziaceae</taxon>
        <taxon>Malassezia</taxon>
    </lineage>
</organism>
<keyword evidence="3" id="KW-0175">Coiled coil</keyword>
<dbReference type="GO" id="GO:0005654">
    <property type="term" value="C:nucleoplasm"/>
    <property type="evidence" value="ECO:0007669"/>
    <property type="project" value="TreeGrafter"/>
</dbReference>
<feature type="coiled-coil region" evidence="3">
    <location>
        <begin position="276"/>
        <end position="345"/>
    </location>
</feature>
<dbReference type="GO" id="GO:0006335">
    <property type="term" value="P:DNA replication-dependent chromatin assembly"/>
    <property type="evidence" value="ECO:0007669"/>
    <property type="project" value="TreeGrafter"/>
</dbReference>
<feature type="domain" description="Tetratricopeptide SHNi-TPR" evidence="5">
    <location>
        <begin position="211"/>
        <end position="247"/>
    </location>
</feature>
<keyword evidence="2" id="KW-0802">TPR repeat</keyword>
<dbReference type="EMBL" id="CP119917">
    <property type="protein sequence ID" value="WFD14973.1"/>
    <property type="molecule type" value="Genomic_DNA"/>
</dbReference>
<dbReference type="InterPro" id="IPR011990">
    <property type="entry name" value="TPR-like_helical_dom_sf"/>
</dbReference>
<evidence type="ECO:0000313" key="7">
    <source>
        <dbReference type="Proteomes" id="UP001217582"/>
    </source>
</evidence>
<dbReference type="Proteomes" id="UP001217582">
    <property type="component" value="Chromosome 2"/>
</dbReference>
<keyword evidence="1" id="KW-0677">Repeat</keyword>
<keyword evidence="7" id="KW-1185">Reference proteome</keyword>
<evidence type="ECO:0000256" key="1">
    <source>
        <dbReference type="ARBA" id="ARBA00022737"/>
    </source>
</evidence>
<feature type="compositionally biased region" description="Polar residues" evidence="4">
    <location>
        <begin position="1"/>
        <end position="16"/>
    </location>
</feature>
<dbReference type="GO" id="GO:0042393">
    <property type="term" value="F:histone binding"/>
    <property type="evidence" value="ECO:0007669"/>
    <property type="project" value="TreeGrafter"/>
</dbReference>
<proteinExistence type="predicted"/>
<gene>
    <name evidence="6" type="ORF">MARU1_000984</name>
</gene>
<dbReference type="Pfam" id="PF10516">
    <property type="entry name" value="SHNi-TPR"/>
    <property type="match status" value="1"/>
</dbReference>
<dbReference type="AlphaFoldDB" id="A0AAJ5Z106"/>
<feature type="compositionally biased region" description="Basic and acidic residues" evidence="4">
    <location>
        <begin position="109"/>
        <end position="118"/>
    </location>
</feature>
<dbReference type="PANTHER" id="PTHR15081">
    <property type="entry name" value="NUCLEAR AUTOANTIGENIC SPERM PROTEIN NASP -RELATED"/>
    <property type="match status" value="1"/>
</dbReference>